<proteinExistence type="predicted"/>
<sequence length="147" mass="16209">MTSRGAAIPERETCPIIKMKVAVVFLIAAFASSFEAASVTRYNCLEQLFKNDAPLLLQSMATLLCDYKLAKSQQNAELFEQFLIKVNALLEKVGCTIDNILGTNVTITLQDAEQLGDNVANILFGFLESIIAKVTKILDDIPFMVIF</sequence>
<dbReference type="EMBL" id="WNYA01000004">
    <property type="protein sequence ID" value="KAG8578589.1"/>
    <property type="molecule type" value="Genomic_DNA"/>
</dbReference>
<dbReference type="Proteomes" id="UP000824782">
    <property type="component" value="Unassembled WGS sequence"/>
</dbReference>
<comment type="caution">
    <text evidence="1">The sequence shown here is derived from an EMBL/GenBank/DDBJ whole genome shotgun (WGS) entry which is preliminary data.</text>
</comment>
<evidence type="ECO:0000313" key="2">
    <source>
        <dbReference type="Proteomes" id="UP000824782"/>
    </source>
</evidence>
<name>A0AAV7C0X7_ENGPU</name>
<reference evidence="1" key="1">
    <citation type="thesis" date="2020" institute="ProQuest LLC" country="789 East Eisenhower Parkway, Ann Arbor, MI, USA">
        <title>Comparative Genomics and Chromosome Evolution.</title>
        <authorList>
            <person name="Mudd A.B."/>
        </authorList>
    </citation>
    <scope>NUCLEOTIDE SEQUENCE</scope>
    <source>
        <strain evidence="1">237g6f4</strain>
        <tissue evidence="1">Blood</tissue>
    </source>
</reference>
<organism evidence="1 2">
    <name type="scientific">Engystomops pustulosus</name>
    <name type="common">Tungara frog</name>
    <name type="synonym">Physalaemus pustulosus</name>
    <dbReference type="NCBI Taxonomy" id="76066"/>
    <lineage>
        <taxon>Eukaryota</taxon>
        <taxon>Metazoa</taxon>
        <taxon>Chordata</taxon>
        <taxon>Craniata</taxon>
        <taxon>Vertebrata</taxon>
        <taxon>Euteleostomi</taxon>
        <taxon>Amphibia</taxon>
        <taxon>Batrachia</taxon>
        <taxon>Anura</taxon>
        <taxon>Neobatrachia</taxon>
        <taxon>Hyloidea</taxon>
        <taxon>Leptodactylidae</taxon>
        <taxon>Leiuperinae</taxon>
        <taxon>Engystomops</taxon>
    </lineage>
</organism>
<protein>
    <submittedName>
        <fullName evidence="1">Uncharacterized protein</fullName>
    </submittedName>
</protein>
<gene>
    <name evidence="1" type="ORF">GDO81_010547</name>
</gene>
<accession>A0AAV7C0X7</accession>
<keyword evidence="2" id="KW-1185">Reference proteome</keyword>
<dbReference type="AlphaFoldDB" id="A0AAV7C0X7"/>
<evidence type="ECO:0000313" key="1">
    <source>
        <dbReference type="EMBL" id="KAG8578589.1"/>
    </source>
</evidence>